<geneLocation type="plasmid" evidence="2">
    <name>pVir</name>
</geneLocation>
<dbReference type="GO" id="GO:0003677">
    <property type="term" value="F:DNA binding"/>
    <property type="evidence" value="ECO:0007669"/>
    <property type="project" value="InterPro"/>
</dbReference>
<dbReference type="RefSeq" id="WP_011117588.1">
    <property type="nucleotide sequence ID" value="NC_005012.1"/>
</dbReference>
<dbReference type="AlphaFoldDB" id="Q8GJA8"/>
<protein>
    <recommendedName>
        <fullName evidence="5">Type II toxin-antitoxin system PemK/MazF family toxin</fullName>
    </recommendedName>
</protein>
<dbReference type="Gene3D" id="2.30.30.110">
    <property type="match status" value="1"/>
</dbReference>
<dbReference type="EMBL" id="AF226280">
    <property type="protein sequence ID" value="AAN46940.1"/>
    <property type="molecule type" value="Genomic_DNA"/>
</dbReference>
<dbReference type="EMBL" id="CP000550">
    <property type="protein sequence ID" value="EAQ71779.1"/>
    <property type="molecule type" value="Genomic_DNA"/>
</dbReference>
<feature type="transmembrane region" description="Helical" evidence="1">
    <location>
        <begin position="51"/>
        <end position="71"/>
    </location>
</feature>
<accession>A1X039</accession>
<dbReference type="InterPro" id="IPR003477">
    <property type="entry name" value="PemK-like"/>
</dbReference>
<name>Q8GJA8_CAMJJ</name>
<sequence>MQNEDLKFDEWNEVKKHIEKEKNKIVKKQKIYWIKIGKNIGSEIFGKGRVFARPVLVINVFYNGLFLGVPLSSKTKNKSGKLYYKFTDEKGNSQVALLGQMKIFDNKRKITFESNVKNEDFILIKEKIKKNIID</sequence>
<dbReference type="SUPFAM" id="SSF50118">
    <property type="entry name" value="Cell growth inhibitor/plasmid maintenance toxic component"/>
    <property type="match status" value="1"/>
</dbReference>
<keyword evidence="1" id="KW-0812">Transmembrane</keyword>
<dbReference type="Pfam" id="PF02452">
    <property type="entry name" value="PemK_toxin"/>
    <property type="match status" value="1"/>
</dbReference>
<proteinExistence type="predicted"/>
<evidence type="ECO:0000313" key="4">
    <source>
        <dbReference type="Proteomes" id="UP000000646"/>
    </source>
</evidence>
<keyword evidence="2" id="KW-0614">Plasmid</keyword>
<gene>
    <name evidence="2" type="primary">Cjp47</name>
    <name evidence="3" type="ordered locus">CJJ81176_pVir0047</name>
</gene>
<evidence type="ECO:0008006" key="5">
    <source>
        <dbReference type="Google" id="ProtNLM"/>
    </source>
</evidence>
<dbReference type="KEGG" id="cjj:CJJ81176_pVir0047"/>
<evidence type="ECO:0000313" key="3">
    <source>
        <dbReference type="EMBL" id="EAQ71779.1"/>
    </source>
</evidence>
<dbReference type="eggNOG" id="COG2337">
    <property type="taxonomic scope" value="Bacteria"/>
</dbReference>
<dbReference type="InterPro" id="IPR011067">
    <property type="entry name" value="Plasmid_toxin/cell-grow_inhib"/>
</dbReference>
<dbReference type="Proteomes" id="UP000000646">
    <property type="component" value="Plasmid pVir"/>
</dbReference>
<accession>Q8GJA8</accession>
<reference evidence="2" key="1">
    <citation type="journal article" date="2002" name="Infect. Immun.">
        <title>DNA sequence and mutational analyses of the pVir plasmid of Campylobacter jejuni 81-176.</title>
        <authorList>
            <person name="Bacon D.J."/>
            <person name="Alm R.A."/>
            <person name="Hu L."/>
            <person name="Hickey T.E."/>
            <person name="Ewing C.P."/>
            <person name="Batchelor R.A."/>
            <person name="Trust T.J."/>
            <person name="Guerry P."/>
        </authorList>
    </citation>
    <scope>NUCLEOTIDE SEQUENCE</scope>
    <source>
        <strain evidence="2">81-176</strain>
        <plasmid evidence="2">pVir</plasmid>
    </source>
</reference>
<keyword evidence="1" id="KW-1133">Transmembrane helix</keyword>
<keyword evidence="1" id="KW-0472">Membrane</keyword>
<evidence type="ECO:0000256" key="1">
    <source>
        <dbReference type="SAM" id="Phobius"/>
    </source>
</evidence>
<organism evidence="2">
    <name type="scientific">Campylobacter jejuni subsp. jejuni serotype O:23/36 (strain 81-176)</name>
    <dbReference type="NCBI Taxonomy" id="354242"/>
    <lineage>
        <taxon>Bacteria</taxon>
        <taxon>Pseudomonadati</taxon>
        <taxon>Campylobacterota</taxon>
        <taxon>Epsilonproteobacteria</taxon>
        <taxon>Campylobacterales</taxon>
        <taxon>Campylobacteraceae</taxon>
        <taxon>Campylobacter</taxon>
    </lineage>
</organism>
<evidence type="ECO:0000313" key="2">
    <source>
        <dbReference type="EMBL" id="AAN46940.1"/>
    </source>
</evidence>
<reference evidence="3" key="2">
    <citation type="submission" date="2007-01" db="EMBL/GenBank/DDBJ databases">
        <authorList>
            <person name="Fouts D."/>
            <person name="Nelson K."/>
        </authorList>
    </citation>
    <scope>NUCLEOTIDE SEQUENCE</scope>
    <source>
        <strain evidence="3">81-176</strain>
        <plasmid evidence="3">pVir</plasmid>
    </source>
</reference>
<reference evidence="4" key="3">
    <citation type="submission" date="2007-01" db="EMBL/GenBank/DDBJ databases">
        <authorList>
            <person name="Fouts D.E."/>
            <person name="Nelson K.E."/>
        </authorList>
    </citation>
    <scope>NUCLEOTIDE SEQUENCE [LARGE SCALE GENOMIC DNA]</scope>
    <source>
        <strain evidence="4">81-176</strain>
        <plasmid evidence="4">Plasmid pVir</plasmid>
    </source>
</reference>
<dbReference type="HOGENOM" id="CLU_156414_0_0_7"/>